<dbReference type="PROSITE" id="PS00760">
    <property type="entry name" value="SPASE_I_2"/>
    <property type="match status" value="1"/>
</dbReference>
<dbReference type="RefSeq" id="WP_013148631.1">
    <property type="nucleotide sequence ID" value="NC_014207.1"/>
</dbReference>
<comment type="subcellular location">
    <subcellularLocation>
        <location evidence="9">Membrane</location>
        <topology evidence="9">Single-pass type II membrane protein</topology>
    </subcellularLocation>
</comment>
<dbReference type="eggNOG" id="COG0681">
    <property type="taxonomic scope" value="Bacteria"/>
</dbReference>
<name>D7DJV8_METV0</name>
<evidence type="ECO:0000256" key="3">
    <source>
        <dbReference type="ARBA" id="ARBA00013208"/>
    </source>
</evidence>
<dbReference type="OrthoDB" id="9815782at2"/>
<dbReference type="SUPFAM" id="SSF51306">
    <property type="entry name" value="LexA/Signal peptidase"/>
    <property type="match status" value="1"/>
</dbReference>
<feature type="transmembrane region" description="Helical" evidence="8">
    <location>
        <begin position="6"/>
        <end position="25"/>
    </location>
</feature>
<keyword evidence="8" id="KW-0472">Membrane</keyword>
<keyword evidence="8" id="KW-1133">Transmembrane helix</keyword>
<gene>
    <name evidence="11" type="ordered locus">M301_1947</name>
</gene>
<organism evidence="11 12">
    <name type="scientific">Methylotenera versatilis (strain 301)</name>
    <dbReference type="NCBI Taxonomy" id="666681"/>
    <lineage>
        <taxon>Bacteria</taxon>
        <taxon>Pseudomonadati</taxon>
        <taxon>Pseudomonadota</taxon>
        <taxon>Betaproteobacteria</taxon>
        <taxon>Nitrosomonadales</taxon>
        <taxon>Methylophilaceae</taxon>
        <taxon>Methylotenera</taxon>
    </lineage>
</organism>
<proteinExistence type="inferred from homology"/>
<dbReference type="GO" id="GO:0004252">
    <property type="term" value="F:serine-type endopeptidase activity"/>
    <property type="evidence" value="ECO:0007669"/>
    <property type="project" value="InterPro"/>
</dbReference>
<evidence type="ECO:0000256" key="2">
    <source>
        <dbReference type="ARBA" id="ARBA00009370"/>
    </source>
</evidence>
<reference evidence="11 12" key="2">
    <citation type="journal article" date="2011" name="J. Bacteriol.">
        <title>Genomes of three methylotrophs from a single niche uncover genetic and metabolic divergence of Methylophilaceae.</title>
        <authorList>
            <person name="Lapidus A."/>
            <person name="Clum A."/>
            <person name="Labutti K."/>
            <person name="Kaluzhnaya M.G."/>
            <person name="Lim S."/>
            <person name="Beck D.A."/>
            <person name="Glavina Del Rio T."/>
            <person name="Nolan M."/>
            <person name="Mavromatis K."/>
            <person name="Huntemann M."/>
            <person name="Lucas S."/>
            <person name="Lidstrom M.E."/>
            <person name="Ivanova N."/>
            <person name="Chistoserdova L."/>
        </authorList>
    </citation>
    <scope>NUCLEOTIDE SEQUENCE [LARGE SCALE GENOMIC DNA]</scope>
    <source>
        <strain evidence="11 12">301</strain>
    </source>
</reference>
<dbReference type="PRINTS" id="PR00727">
    <property type="entry name" value="LEADERPTASE"/>
</dbReference>
<keyword evidence="8" id="KW-0812">Transmembrane</keyword>
<evidence type="ECO:0000256" key="8">
    <source>
        <dbReference type="RuleBase" id="RU003993"/>
    </source>
</evidence>
<evidence type="ECO:0000256" key="1">
    <source>
        <dbReference type="ARBA" id="ARBA00000677"/>
    </source>
</evidence>
<keyword evidence="12" id="KW-1185">Reference proteome</keyword>
<evidence type="ECO:0000256" key="5">
    <source>
        <dbReference type="ARBA" id="ARBA00022670"/>
    </source>
</evidence>
<dbReference type="CDD" id="cd06530">
    <property type="entry name" value="S26_SPase_I"/>
    <property type="match status" value="1"/>
</dbReference>
<dbReference type="PANTHER" id="PTHR43390">
    <property type="entry name" value="SIGNAL PEPTIDASE I"/>
    <property type="match status" value="1"/>
</dbReference>
<feature type="domain" description="Peptidase S26" evidence="10">
    <location>
        <begin position="39"/>
        <end position="246"/>
    </location>
</feature>
<dbReference type="InterPro" id="IPR019756">
    <property type="entry name" value="Pept_S26A_signal_pept_1_Ser-AS"/>
</dbReference>
<sequence length="259" mass="29338">MYFALFMVAILLVTGFIWLLDSLVLKKKRPVGAAEPVAVEYAKSFFPVIFVVFFVRSFIVEPFKIPSGSMMPTLLAGDYILVNKFTYGLRVPILNNTFFEIKHPTRGDVFVFHYPPEPSVDYIKRVVGLPGDKIRYQDKRLTINGKFLDVQSVGDYAYVKPGLNMVTAKQYREQLGNVAHDILINEWVNSYDSDAIGAKFANDEEITVPAGHYLAMGDNRDDSSDSRVWGFVPEKNLVGKAFFIWMNFDQGSRIGNSIH</sequence>
<evidence type="ECO:0000256" key="4">
    <source>
        <dbReference type="ARBA" id="ARBA00019232"/>
    </source>
</evidence>
<dbReference type="AlphaFoldDB" id="D7DJV8"/>
<dbReference type="InterPro" id="IPR019533">
    <property type="entry name" value="Peptidase_S26"/>
</dbReference>
<evidence type="ECO:0000313" key="11">
    <source>
        <dbReference type="EMBL" id="ADI30319.1"/>
    </source>
</evidence>
<reference evidence="12" key="1">
    <citation type="submission" date="2010-05" db="EMBL/GenBank/DDBJ databases">
        <title>Complete sequence of Methylotenera sp. 301.</title>
        <authorList>
            <person name="Lucas S."/>
            <person name="Copeland A."/>
            <person name="Lapidus A."/>
            <person name="Cheng J.-F."/>
            <person name="Bruce D."/>
            <person name="Goodwin L."/>
            <person name="Pitluck S."/>
            <person name="Clum A."/>
            <person name="Land M."/>
            <person name="Hauser L."/>
            <person name="Kyrpides N."/>
            <person name="Ivanova N."/>
            <person name="Chistoservova L."/>
            <person name="Kalyuzhnaya M."/>
            <person name="Woyke T."/>
        </authorList>
    </citation>
    <scope>NUCLEOTIDE SEQUENCE [LARGE SCALE GENOMIC DNA]</scope>
    <source>
        <strain evidence="12">301</strain>
    </source>
</reference>
<evidence type="ECO:0000259" key="10">
    <source>
        <dbReference type="Pfam" id="PF10502"/>
    </source>
</evidence>
<dbReference type="EMBL" id="CP002056">
    <property type="protein sequence ID" value="ADI30319.1"/>
    <property type="molecule type" value="Genomic_DNA"/>
</dbReference>
<evidence type="ECO:0000313" key="12">
    <source>
        <dbReference type="Proteomes" id="UP000000383"/>
    </source>
</evidence>
<dbReference type="GO" id="GO:0016020">
    <property type="term" value="C:membrane"/>
    <property type="evidence" value="ECO:0007669"/>
    <property type="project" value="UniProtKB-SubCell"/>
</dbReference>
<evidence type="ECO:0000256" key="6">
    <source>
        <dbReference type="ARBA" id="ARBA00022801"/>
    </source>
</evidence>
<feature type="active site" evidence="7">
    <location>
        <position position="124"/>
    </location>
</feature>
<evidence type="ECO:0000256" key="7">
    <source>
        <dbReference type="PIRSR" id="PIRSR600223-1"/>
    </source>
</evidence>
<dbReference type="PROSITE" id="PS00501">
    <property type="entry name" value="SPASE_I_1"/>
    <property type="match status" value="1"/>
</dbReference>
<evidence type="ECO:0000256" key="9">
    <source>
        <dbReference type="RuleBase" id="RU362042"/>
    </source>
</evidence>
<dbReference type="Proteomes" id="UP000000383">
    <property type="component" value="Chromosome"/>
</dbReference>
<dbReference type="GO" id="GO:0006465">
    <property type="term" value="P:signal peptide processing"/>
    <property type="evidence" value="ECO:0007669"/>
    <property type="project" value="InterPro"/>
</dbReference>
<comment type="caution">
    <text evidence="9">Lacks conserved residue(s) required for the propagation of feature annotation.</text>
</comment>
<dbReference type="EC" id="3.4.21.89" evidence="3 8"/>
<dbReference type="GO" id="GO:0009003">
    <property type="term" value="F:signal peptidase activity"/>
    <property type="evidence" value="ECO:0007669"/>
    <property type="project" value="UniProtKB-EC"/>
</dbReference>
<dbReference type="MEROPS" id="S26.001"/>
<dbReference type="STRING" id="666681.M301_1947"/>
<comment type="catalytic activity">
    <reaction evidence="1 8">
        <text>Cleavage of hydrophobic, N-terminal signal or leader sequences from secreted and periplasmic proteins.</text>
        <dbReference type="EC" id="3.4.21.89"/>
    </reaction>
</comment>
<dbReference type="NCBIfam" id="TIGR02227">
    <property type="entry name" value="sigpep_I_bact"/>
    <property type="match status" value="1"/>
</dbReference>
<keyword evidence="6 8" id="KW-0378">Hydrolase</keyword>
<dbReference type="Gene3D" id="2.10.109.10">
    <property type="entry name" value="Umud Fragment, subunit A"/>
    <property type="match status" value="1"/>
</dbReference>
<dbReference type="PANTHER" id="PTHR43390:SF1">
    <property type="entry name" value="CHLOROPLAST PROCESSING PEPTIDASE"/>
    <property type="match status" value="1"/>
</dbReference>
<dbReference type="InterPro" id="IPR000223">
    <property type="entry name" value="Pept_S26A_signal_pept_1"/>
</dbReference>
<dbReference type="HOGENOM" id="CLU_028723_1_1_4"/>
<dbReference type="InterPro" id="IPR019757">
    <property type="entry name" value="Pept_S26A_signal_pept_1_Lys-AS"/>
</dbReference>
<accession>D7DJV8</accession>
<dbReference type="KEGG" id="meh:M301_1947"/>
<feature type="transmembrane region" description="Helical" evidence="8">
    <location>
        <begin position="37"/>
        <end position="59"/>
    </location>
</feature>
<keyword evidence="5 8" id="KW-0645">Protease</keyword>
<dbReference type="InterPro" id="IPR036286">
    <property type="entry name" value="LexA/Signal_pep-like_sf"/>
</dbReference>
<feature type="active site" evidence="7">
    <location>
        <position position="69"/>
    </location>
</feature>
<dbReference type="Pfam" id="PF10502">
    <property type="entry name" value="Peptidase_S26"/>
    <property type="match status" value="1"/>
</dbReference>
<protein>
    <recommendedName>
        <fullName evidence="4 8">Signal peptidase I</fullName>
        <ecNumber evidence="3 8">3.4.21.89</ecNumber>
    </recommendedName>
</protein>
<comment type="similarity">
    <text evidence="2 9">Belongs to the peptidase S26 family.</text>
</comment>